<feature type="transmembrane region" description="Helical" evidence="19">
    <location>
        <begin position="198"/>
        <end position="217"/>
    </location>
</feature>
<proteinExistence type="inferred from homology"/>
<evidence type="ECO:0000256" key="13">
    <source>
        <dbReference type="ARBA" id="ARBA00023136"/>
    </source>
</evidence>
<keyword evidence="8 19" id="KW-0169">Cobalamin biosynthesis</keyword>
<comment type="catalytic activity">
    <reaction evidence="17 19">
        <text>alpha-ribazole + adenosylcob(III)inamide-GDP = adenosylcob(III)alamin + GMP + H(+)</text>
        <dbReference type="Rhea" id="RHEA:16049"/>
        <dbReference type="ChEBI" id="CHEBI:10329"/>
        <dbReference type="ChEBI" id="CHEBI:15378"/>
        <dbReference type="ChEBI" id="CHEBI:18408"/>
        <dbReference type="ChEBI" id="CHEBI:58115"/>
        <dbReference type="ChEBI" id="CHEBI:60487"/>
        <dbReference type="EC" id="2.7.8.26"/>
    </reaction>
</comment>
<dbReference type="GO" id="GO:0005886">
    <property type="term" value="C:plasma membrane"/>
    <property type="evidence" value="ECO:0007669"/>
    <property type="project" value="UniProtKB-SubCell"/>
</dbReference>
<dbReference type="UniPathway" id="UPA00148">
    <property type="reaction ID" value="UER00238"/>
</dbReference>
<keyword evidence="11 19" id="KW-0460">Magnesium</keyword>
<comment type="function">
    <text evidence="14 19">Joins adenosylcobinamide-GDP and alpha-ribazole to generate adenosylcobalamin (Ado-cobalamin). Also synthesizes adenosylcobalamin 5'-phosphate from adenosylcobinamide-GDP and alpha-ribazole 5'-phosphate.</text>
</comment>
<evidence type="ECO:0000256" key="1">
    <source>
        <dbReference type="ARBA" id="ARBA00001946"/>
    </source>
</evidence>
<evidence type="ECO:0000256" key="3">
    <source>
        <dbReference type="ARBA" id="ARBA00004663"/>
    </source>
</evidence>
<evidence type="ECO:0000256" key="8">
    <source>
        <dbReference type="ARBA" id="ARBA00022573"/>
    </source>
</evidence>
<dbReference type="EMBL" id="JACHBW010000010">
    <property type="protein sequence ID" value="MBB6103917.1"/>
    <property type="molecule type" value="Genomic_DNA"/>
</dbReference>
<keyword evidence="13 19" id="KW-0472">Membrane</keyword>
<name>A0A7W9WU15_9BURK</name>
<evidence type="ECO:0000256" key="6">
    <source>
        <dbReference type="ARBA" id="ARBA00015850"/>
    </source>
</evidence>
<dbReference type="GO" id="GO:0009236">
    <property type="term" value="P:cobalamin biosynthetic process"/>
    <property type="evidence" value="ECO:0007669"/>
    <property type="project" value="UniProtKB-UniRule"/>
</dbReference>
<evidence type="ECO:0000256" key="16">
    <source>
        <dbReference type="ARBA" id="ARBA00032853"/>
    </source>
</evidence>
<evidence type="ECO:0000256" key="5">
    <source>
        <dbReference type="ARBA" id="ARBA00013200"/>
    </source>
</evidence>
<feature type="transmembrane region" description="Helical" evidence="19">
    <location>
        <begin position="134"/>
        <end position="152"/>
    </location>
</feature>
<dbReference type="PANTHER" id="PTHR34148:SF1">
    <property type="entry name" value="ADENOSYLCOBINAMIDE-GDP RIBAZOLETRANSFERASE"/>
    <property type="match status" value="1"/>
</dbReference>
<evidence type="ECO:0000256" key="7">
    <source>
        <dbReference type="ARBA" id="ARBA00022475"/>
    </source>
</evidence>
<dbReference type="AlphaFoldDB" id="A0A7W9WU15"/>
<evidence type="ECO:0000256" key="18">
    <source>
        <dbReference type="ARBA" id="ARBA00049504"/>
    </source>
</evidence>
<evidence type="ECO:0000256" key="4">
    <source>
        <dbReference type="ARBA" id="ARBA00010561"/>
    </source>
</evidence>
<protein>
    <recommendedName>
        <fullName evidence="6 19">Adenosylcobinamide-GDP ribazoletransferase</fullName>
        <ecNumber evidence="5 19">2.7.8.26</ecNumber>
    </recommendedName>
    <alternativeName>
        <fullName evidence="16 19">Cobalamin synthase</fullName>
    </alternativeName>
    <alternativeName>
        <fullName evidence="15 19">Cobalamin-5'-phosphate synthase</fullName>
    </alternativeName>
</protein>
<evidence type="ECO:0000256" key="11">
    <source>
        <dbReference type="ARBA" id="ARBA00022842"/>
    </source>
</evidence>
<accession>A0A7W9WU15</accession>
<sequence length="277" mass="29869">MSEPDKSAKGVQGGAREARASAFKPLMEVRYFFTALGYFTRVPVPRWVGFEPPWLNAAARYFPLVGVLVGVLAALVYLGALHVFPAGVAVLLSMAATLLVTGAFHEDGLADCLDAFGGAYRKEDVLRIMHDSRIGAFGAIGLVVMLALKWQTLAMLPPLRAATLMIAGHAASRVLAISYLASLEYVRPEGKAKPVAQRLSASALLLAAGFGLPWLFWPAWPDWRAAIATLAVLGVLRLALGRYFVRRIGGYTGDCLGFAQQIFELAIYLMGLAWISS</sequence>
<comment type="cofactor">
    <cofactor evidence="1 19">
        <name>Mg(2+)</name>
        <dbReference type="ChEBI" id="CHEBI:18420"/>
    </cofactor>
</comment>
<evidence type="ECO:0000256" key="14">
    <source>
        <dbReference type="ARBA" id="ARBA00025228"/>
    </source>
</evidence>
<keyword evidence="12 19" id="KW-1133">Transmembrane helix</keyword>
<keyword evidence="9 19" id="KW-0808">Transferase</keyword>
<dbReference type="GO" id="GO:0051073">
    <property type="term" value="F:adenosylcobinamide-GDP ribazoletransferase activity"/>
    <property type="evidence" value="ECO:0007669"/>
    <property type="project" value="UniProtKB-UniRule"/>
</dbReference>
<dbReference type="PANTHER" id="PTHR34148">
    <property type="entry name" value="ADENOSYLCOBINAMIDE-GDP RIBAZOLETRANSFERASE"/>
    <property type="match status" value="1"/>
</dbReference>
<comment type="similarity">
    <text evidence="4 19">Belongs to the CobS family.</text>
</comment>
<keyword evidence="21" id="KW-1185">Reference proteome</keyword>
<dbReference type="NCBIfam" id="NF001277">
    <property type="entry name" value="PRK00235.1-3"/>
    <property type="match status" value="1"/>
</dbReference>
<evidence type="ECO:0000313" key="21">
    <source>
        <dbReference type="Proteomes" id="UP000571554"/>
    </source>
</evidence>
<comment type="caution">
    <text evidence="20">The sequence shown here is derived from an EMBL/GenBank/DDBJ whole genome shotgun (WGS) entry which is preliminary data.</text>
</comment>
<evidence type="ECO:0000256" key="17">
    <source>
        <dbReference type="ARBA" id="ARBA00048623"/>
    </source>
</evidence>
<dbReference type="Pfam" id="PF02654">
    <property type="entry name" value="CobS"/>
    <property type="match status" value="1"/>
</dbReference>
<evidence type="ECO:0000256" key="12">
    <source>
        <dbReference type="ARBA" id="ARBA00022989"/>
    </source>
</evidence>
<evidence type="ECO:0000256" key="15">
    <source>
        <dbReference type="ARBA" id="ARBA00032605"/>
    </source>
</evidence>
<keyword evidence="10 19" id="KW-0812">Transmembrane</keyword>
<dbReference type="InterPro" id="IPR003805">
    <property type="entry name" value="CobS"/>
</dbReference>
<comment type="pathway">
    <text evidence="3 19">Cofactor biosynthesis; adenosylcobalamin biosynthesis; adenosylcobalamin from cob(II)yrinate a,c-diamide: step 7/7.</text>
</comment>
<dbReference type="Proteomes" id="UP000571554">
    <property type="component" value="Unassembled WGS sequence"/>
</dbReference>
<keyword evidence="7 19" id="KW-1003">Cell membrane</keyword>
<feature type="transmembrane region" description="Helical" evidence="19">
    <location>
        <begin position="223"/>
        <end position="245"/>
    </location>
</feature>
<evidence type="ECO:0000313" key="20">
    <source>
        <dbReference type="EMBL" id="MBB6103917.1"/>
    </source>
</evidence>
<evidence type="ECO:0000256" key="10">
    <source>
        <dbReference type="ARBA" id="ARBA00022692"/>
    </source>
</evidence>
<gene>
    <name evidence="19" type="primary">cobS</name>
    <name evidence="20" type="ORF">F4827_003772</name>
</gene>
<evidence type="ECO:0000256" key="2">
    <source>
        <dbReference type="ARBA" id="ARBA00004651"/>
    </source>
</evidence>
<evidence type="ECO:0000256" key="9">
    <source>
        <dbReference type="ARBA" id="ARBA00022679"/>
    </source>
</evidence>
<feature type="transmembrane region" description="Helical" evidence="19">
    <location>
        <begin position="61"/>
        <end position="80"/>
    </location>
</feature>
<organism evidence="20 21">
    <name type="scientific">Paraburkholderia bannensis</name>
    <dbReference type="NCBI Taxonomy" id="765414"/>
    <lineage>
        <taxon>Bacteria</taxon>
        <taxon>Pseudomonadati</taxon>
        <taxon>Pseudomonadota</taxon>
        <taxon>Betaproteobacteria</taxon>
        <taxon>Burkholderiales</taxon>
        <taxon>Burkholderiaceae</taxon>
        <taxon>Paraburkholderia</taxon>
    </lineage>
</organism>
<comment type="subcellular location">
    <subcellularLocation>
        <location evidence="2 19">Cell membrane</location>
        <topology evidence="2 19">Multi-pass membrane protein</topology>
    </subcellularLocation>
</comment>
<dbReference type="GO" id="GO:0008818">
    <property type="term" value="F:cobalamin 5'-phosphate synthase activity"/>
    <property type="evidence" value="ECO:0007669"/>
    <property type="project" value="UniProtKB-UniRule"/>
</dbReference>
<dbReference type="EC" id="2.7.8.26" evidence="5 19"/>
<reference evidence="20 21" key="1">
    <citation type="submission" date="2020-08" db="EMBL/GenBank/DDBJ databases">
        <title>Above-ground endophytic microbial communities from plants in different locations in the United States.</title>
        <authorList>
            <person name="Frank C."/>
        </authorList>
    </citation>
    <scope>NUCLEOTIDE SEQUENCE [LARGE SCALE GENOMIC DNA]</scope>
    <source>
        <strain evidence="20 21">WP4_2_2</strain>
    </source>
</reference>
<feature type="transmembrane region" description="Helical" evidence="19">
    <location>
        <begin position="86"/>
        <end position="104"/>
    </location>
</feature>
<feature type="transmembrane region" description="Helical" evidence="19">
    <location>
        <begin position="257"/>
        <end position="275"/>
    </location>
</feature>
<comment type="catalytic activity">
    <reaction evidence="18 19">
        <text>alpha-ribazole 5'-phosphate + adenosylcob(III)inamide-GDP = adenosylcob(III)alamin 5'-phosphate + GMP + H(+)</text>
        <dbReference type="Rhea" id="RHEA:23560"/>
        <dbReference type="ChEBI" id="CHEBI:15378"/>
        <dbReference type="ChEBI" id="CHEBI:57918"/>
        <dbReference type="ChEBI" id="CHEBI:58115"/>
        <dbReference type="ChEBI" id="CHEBI:60487"/>
        <dbReference type="ChEBI" id="CHEBI:60493"/>
        <dbReference type="EC" id="2.7.8.26"/>
    </reaction>
</comment>
<dbReference type="HAMAP" id="MF_00719">
    <property type="entry name" value="CobS"/>
    <property type="match status" value="1"/>
</dbReference>
<evidence type="ECO:0000256" key="19">
    <source>
        <dbReference type="HAMAP-Rule" id="MF_00719"/>
    </source>
</evidence>